<dbReference type="Pfam" id="PF06199">
    <property type="entry name" value="Phage_tail_2"/>
    <property type="match status" value="1"/>
</dbReference>
<comment type="caution">
    <text evidence="1">The sequence shown here is derived from an EMBL/GenBank/DDBJ whole genome shotgun (WGS) entry which is preliminary data.</text>
</comment>
<protein>
    <submittedName>
        <fullName evidence="1">Phage major tail protein, TP901-1 family</fullName>
    </submittedName>
</protein>
<gene>
    <name evidence="1" type="ORF">PVN32_16460</name>
</gene>
<sequence length="148" mass="16275">MGIEYRGEEFIYAVVTKSGLLRPFNQTDGSTSISADTIDLDTKDKTGSDYGKVTQELSLEGVITEGDVFVDEVEEAMWNKEFVEIYEINTRTKAAKKGNYMLSSFEKTYSNGDFATYSLGANLNGKLTKETLTEVPDGAPNSEEPATP</sequence>
<dbReference type="EMBL" id="JARAFO010000062">
    <property type="protein sequence ID" value="MDE1453757.1"/>
    <property type="molecule type" value="Genomic_DNA"/>
</dbReference>
<accession>A0AAW6KE18</accession>
<dbReference type="RefSeq" id="WP_065643927.1">
    <property type="nucleotide sequence ID" value="NZ_CAOJBU010000003.1"/>
</dbReference>
<dbReference type="AlphaFoldDB" id="A0AAW6KE18"/>
<reference evidence="1" key="1">
    <citation type="submission" date="2022-12" db="EMBL/GenBank/DDBJ databases">
        <title>Draft Genome Sequences of Bacillus licheniformis and Bacillus paralicheniformis strains isolated from Irish skim milk powders.</title>
        <authorList>
            <person name="Lourenco A."/>
            <person name="Li F."/>
            <person name="Geraldine D."/>
            <person name="Tobin J.T."/>
            <person name="Butler F."/>
            <person name="Jordan K."/>
            <person name="Obrien T."/>
        </authorList>
    </citation>
    <scope>NUCLEOTIDE SEQUENCE</scope>
    <source>
        <strain evidence="1">3370</strain>
    </source>
</reference>
<organism evidence="1 2">
    <name type="scientific">Bacillus paralicheniformis</name>
    <dbReference type="NCBI Taxonomy" id="1648923"/>
    <lineage>
        <taxon>Bacteria</taxon>
        <taxon>Bacillati</taxon>
        <taxon>Bacillota</taxon>
        <taxon>Bacilli</taxon>
        <taxon>Bacillales</taxon>
        <taxon>Bacillaceae</taxon>
        <taxon>Bacillus</taxon>
    </lineage>
</organism>
<evidence type="ECO:0000313" key="1">
    <source>
        <dbReference type="EMBL" id="MDE1453757.1"/>
    </source>
</evidence>
<dbReference type="InterPro" id="IPR011855">
    <property type="entry name" value="Phgtail_TP901_1"/>
</dbReference>
<dbReference type="Proteomes" id="UP001216709">
    <property type="component" value="Unassembled WGS sequence"/>
</dbReference>
<dbReference type="NCBIfam" id="TIGR02126">
    <property type="entry name" value="phgtail_TP901_1"/>
    <property type="match status" value="1"/>
</dbReference>
<proteinExistence type="predicted"/>
<name>A0AAW6KE18_9BACI</name>
<evidence type="ECO:0000313" key="2">
    <source>
        <dbReference type="Proteomes" id="UP001216709"/>
    </source>
</evidence>